<dbReference type="PROSITE" id="PS51257">
    <property type="entry name" value="PROKAR_LIPOPROTEIN"/>
    <property type="match status" value="1"/>
</dbReference>
<keyword evidence="4" id="KW-1185">Reference proteome</keyword>
<dbReference type="AlphaFoldDB" id="A0A7D4UP80"/>
<dbReference type="PROSITE" id="PS51127">
    <property type="entry name" value="BIG1"/>
    <property type="match status" value="1"/>
</dbReference>
<organism evidence="3 4">
    <name type="scientific">Mucilaginibacter mali</name>
    <dbReference type="NCBI Taxonomy" id="2740462"/>
    <lineage>
        <taxon>Bacteria</taxon>
        <taxon>Pseudomonadati</taxon>
        <taxon>Bacteroidota</taxon>
        <taxon>Sphingobacteriia</taxon>
        <taxon>Sphingobacteriales</taxon>
        <taxon>Sphingobacteriaceae</taxon>
        <taxon>Mucilaginibacter</taxon>
    </lineage>
</organism>
<accession>A0A7D4UP80</accession>
<dbReference type="Pfam" id="PF02369">
    <property type="entry name" value="Big_1"/>
    <property type="match status" value="1"/>
</dbReference>
<dbReference type="InterPro" id="IPR008964">
    <property type="entry name" value="Invasin/intimin_cell_adhesion"/>
</dbReference>
<reference evidence="3 4" key="1">
    <citation type="submission" date="2020-05" db="EMBL/GenBank/DDBJ databases">
        <title>Mucilaginibacter mali sp. nov.</title>
        <authorList>
            <person name="Kim H.S."/>
            <person name="Lee K.C."/>
            <person name="Suh M.K."/>
            <person name="Kim J.-S."/>
            <person name="Han K.-I."/>
            <person name="Eom M.K."/>
            <person name="Shin Y.K."/>
            <person name="Lee J.-S."/>
        </authorList>
    </citation>
    <scope>NUCLEOTIDE SEQUENCE [LARGE SCALE GENOMIC DNA]</scope>
    <source>
        <strain evidence="3 4">G2-14</strain>
    </source>
</reference>
<dbReference type="Gene3D" id="2.60.40.10">
    <property type="entry name" value="Immunoglobulins"/>
    <property type="match status" value="2"/>
</dbReference>
<dbReference type="SUPFAM" id="SSF49373">
    <property type="entry name" value="Invasin/intimin cell-adhesion fragments"/>
    <property type="match status" value="2"/>
</dbReference>
<evidence type="ECO:0000313" key="4">
    <source>
        <dbReference type="Proteomes" id="UP000505355"/>
    </source>
</evidence>
<dbReference type="RefSeq" id="WP_173417466.1">
    <property type="nucleotide sequence ID" value="NZ_CP054139.1"/>
</dbReference>
<evidence type="ECO:0000313" key="3">
    <source>
        <dbReference type="EMBL" id="QKJ32821.1"/>
    </source>
</evidence>
<dbReference type="KEGG" id="mmab:HQ865_24715"/>
<evidence type="ECO:0000259" key="2">
    <source>
        <dbReference type="PROSITE" id="PS51127"/>
    </source>
</evidence>
<proteinExistence type="inferred from homology"/>
<dbReference type="Proteomes" id="UP000505355">
    <property type="component" value="Chromosome"/>
</dbReference>
<feature type="domain" description="Big-1" evidence="2">
    <location>
        <begin position="227"/>
        <end position="319"/>
    </location>
</feature>
<evidence type="ECO:0000256" key="1">
    <source>
        <dbReference type="ARBA" id="ARBA00010116"/>
    </source>
</evidence>
<sequence>MKRYSLYLFTVFLLLASCKKTQLKTSGVIKFENATSLSGPADNINTVTLTATVPNDSDPQTQVVFTTDLGTFVNSNSNTITTGINDNYQCVVQLKSAAAGTATIRASVLTLYSATTTVTFTAPNADNIFTLAPFTDNVAADGTTTLVLTAVINKSLPATAQSIVFTADNSATFSNNTGTITIPADATGNAIAYLKKSAEGPVHVTMTDLGVTRSITVNFIAPNADNIFTIAPFIDNIMADGVSTMVLTAAVNKKLPVASQTVTFTADNGATFSNGNPSVTATADAAGNAITYLKKTVEGPVHVTMASGGATRSLTVNFTRAVPDNMLLTNNPAMTSGFGNNLSINISLLKTIGKPATGYLFSYNATDSSGNLLGIFSNGTASDANGAATVNFTTGNSPYKGIVKITIALQQYPAISQTTTVLVN</sequence>
<dbReference type="InterPro" id="IPR013783">
    <property type="entry name" value="Ig-like_fold"/>
</dbReference>
<comment type="similarity">
    <text evidence="1">Belongs to the intimin/invasin family.</text>
</comment>
<protein>
    <recommendedName>
        <fullName evidence="2">Big-1 domain-containing protein</fullName>
    </recommendedName>
</protein>
<dbReference type="EMBL" id="CP054139">
    <property type="protein sequence ID" value="QKJ32821.1"/>
    <property type="molecule type" value="Genomic_DNA"/>
</dbReference>
<name>A0A7D4UP80_9SPHI</name>
<dbReference type="InterPro" id="IPR003344">
    <property type="entry name" value="Big_1_dom"/>
</dbReference>
<gene>
    <name evidence="3" type="ORF">HQ865_24715</name>
</gene>